<comment type="catalytic activity">
    <reaction evidence="1">
        <text>L-glutamyl-[protein] + S-adenosyl-L-methionine = [protein]-L-glutamate 5-O-methyl ester + S-adenosyl-L-homocysteine</text>
        <dbReference type="Rhea" id="RHEA:24452"/>
        <dbReference type="Rhea" id="RHEA-COMP:10208"/>
        <dbReference type="Rhea" id="RHEA-COMP:10311"/>
        <dbReference type="ChEBI" id="CHEBI:29973"/>
        <dbReference type="ChEBI" id="CHEBI:57856"/>
        <dbReference type="ChEBI" id="CHEBI:59789"/>
        <dbReference type="ChEBI" id="CHEBI:82795"/>
        <dbReference type="EC" id="2.1.1.80"/>
    </reaction>
</comment>
<dbReference type="SUPFAM" id="SSF53335">
    <property type="entry name" value="S-adenosyl-L-methionine-dependent methyltransferases"/>
    <property type="match status" value="1"/>
</dbReference>
<dbReference type="Pfam" id="PF03705">
    <property type="entry name" value="CheR_N"/>
    <property type="match status" value="1"/>
</dbReference>
<dbReference type="RefSeq" id="WP_265265871.1">
    <property type="nucleotide sequence ID" value="NZ_JAIHOM010000101.1"/>
</dbReference>
<evidence type="ECO:0000313" key="8">
    <source>
        <dbReference type="Proteomes" id="UP001526426"/>
    </source>
</evidence>
<dbReference type="InterPro" id="IPR050903">
    <property type="entry name" value="Bact_Chemotaxis_MeTrfase"/>
</dbReference>
<evidence type="ECO:0000256" key="3">
    <source>
        <dbReference type="ARBA" id="ARBA00022603"/>
    </source>
</evidence>
<reference evidence="7 8" key="1">
    <citation type="submission" date="2021-08" db="EMBL/GenBank/DDBJ databases">
        <title>Draft genome sequence of Spirulina subsalsa with high tolerance to salinity and hype-accumulation of phycocyanin.</title>
        <authorList>
            <person name="Pei H."/>
            <person name="Jiang L."/>
        </authorList>
    </citation>
    <scope>NUCLEOTIDE SEQUENCE [LARGE SCALE GENOMIC DNA]</scope>
    <source>
        <strain evidence="7 8">FACHB-351</strain>
    </source>
</reference>
<sequence>MTHDKWQDINKLRLSSWKETVELNESTFIILRDLIHEKSGLYYESSKREMLGDKLIPRLQECSLTSFLDYYYFLKYDSNAHEEWGHLMNALAVPETFFWREIDPIETLVNIILPQWFTLSRKDTFRIWSAACSTGEEPLTIAMALNEAGWFQKCNIQIFASDASSKAIRAAREGIYRERSFRVLSPRLQSKYFMEIVDPIRKDQKAWKIDESLHKRIKWSVANLMNVWEFSTLARANFIFCRNVFIYFSEQAIENTVNHFYDFMPSPSCLSISTSESLLKLKTPFELKEMGGAFIYVKSTEQERSIS</sequence>
<evidence type="ECO:0000256" key="2">
    <source>
        <dbReference type="ARBA" id="ARBA00012534"/>
    </source>
</evidence>
<dbReference type="PANTHER" id="PTHR24422">
    <property type="entry name" value="CHEMOTAXIS PROTEIN METHYLTRANSFERASE"/>
    <property type="match status" value="1"/>
</dbReference>
<gene>
    <name evidence="7" type="ORF">K4A83_17110</name>
</gene>
<dbReference type="InterPro" id="IPR036804">
    <property type="entry name" value="CheR_N_sf"/>
</dbReference>
<organism evidence="7 8">
    <name type="scientific">Spirulina subsalsa FACHB-351</name>
    <dbReference type="NCBI Taxonomy" id="234711"/>
    <lineage>
        <taxon>Bacteria</taxon>
        <taxon>Bacillati</taxon>
        <taxon>Cyanobacteriota</taxon>
        <taxon>Cyanophyceae</taxon>
        <taxon>Spirulinales</taxon>
        <taxon>Spirulinaceae</taxon>
        <taxon>Spirulina</taxon>
    </lineage>
</organism>
<protein>
    <recommendedName>
        <fullName evidence="2">protein-glutamate O-methyltransferase</fullName>
        <ecNumber evidence="2">2.1.1.80</ecNumber>
    </recommendedName>
</protein>
<keyword evidence="4" id="KW-0808">Transferase</keyword>
<evidence type="ECO:0000259" key="6">
    <source>
        <dbReference type="PROSITE" id="PS50123"/>
    </source>
</evidence>
<dbReference type="PROSITE" id="PS50123">
    <property type="entry name" value="CHER"/>
    <property type="match status" value="1"/>
</dbReference>
<evidence type="ECO:0000256" key="4">
    <source>
        <dbReference type="ARBA" id="ARBA00022679"/>
    </source>
</evidence>
<dbReference type="InterPro" id="IPR022642">
    <property type="entry name" value="CheR_C"/>
</dbReference>
<comment type="caution">
    <text evidence="7">The sequence shown here is derived from an EMBL/GenBank/DDBJ whole genome shotgun (WGS) entry which is preliminary data.</text>
</comment>
<keyword evidence="8" id="KW-1185">Reference proteome</keyword>
<dbReference type="EMBL" id="JAIHOM010000101">
    <property type="protein sequence ID" value="MCW6037980.1"/>
    <property type="molecule type" value="Genomic_DNA"/>
</dbReference>
<dbReference type="SUPFAM" id="SSF47757">
    <property type="entry name" value="Chemotaxis receptor methyltransferase CheR, N-terminal domain"/>
    <property type="match status" value="1"/>
</dbReference>
<dbReference type="Proteomes" id="UP001526426">
    <property type="component" value="Unassembled WGS sequence"/>
</dbReference>
<dbReference type="InterPro" id="IPR000780">
    <property type="entry name" value="CheR_MeTrfase"/>
</dbReference>
<dbReference type="InterPro" id="IPR029063">
    <property type="entry name" value="SAM-dependent_MTases_sf"/>
</dbReference>
<keyword evidence="5" id="KW-0949">S-adenosyl-L-methionine</keyword>
<accession>A0ABT3L906</accession>
<evidence type="ECO:0000256" key="1">
    <source>
        <dbReference type="ARBA" id="ARBA00001541"/>
    </source>
</evidence>
<name>A0ABT3L906_9CYAN</name>
<dbReference type="Gene3D" id="3.40.50.150">
    <property type="entry name" value="Vaccinia Virus protein VP39"/>
    <property type="match status" value="1"/>
</dbReference>
<dbReference type="Gene3D" id="1.10.155.10">
    <property type="entry name" value="Chemotaxis receptor methyltransferase CheR, N-terminal domain"/>
    <property type="match status" value="1"/>
</dbReference>
<keyword evidence="3" id="KW-0489">Methyltransferase</keyword>
<proteinExistence type="predicted"/>
<dbReference type="EC" id="2.1.1.80" evidence="2"/>
<dbReference type="Pfam" id="PF01739">
    <property type="entry name" value="CheR"/>
    <property type="match status" value="1"/>
</dbReference>
<feature type="domain" description="CheR-type methyltransferase" evidence="6">
    <location>
        <begin position="16"/>
        <end position="301"/>
    </location>
</feature>
<evidence type="ECO:0000256" key="5">
    <source>
        <dbReference type="ARBA" id="ARBA00022691"/>
    </source>
</evidence>
<evidence type="ECO:0000313" key="7">
    <source>
        <dbReference type="EMBL" id="MCW6037980.1"/>
    </source>
</evidence>
<dbReference type="InterPro" id="IPR022641">
    <property type="entry name" value="CheR_N"/>
</dbReference>
<dbReference type="SMART" id="SM00138">
    <property type="entry name" value="MeTrc"/>
    <property type="match status" value="1"/>
</dbReference>
<dbReference type="PRINTS" id="PR00996">
    <property type="entry name" value="CHERMTFRASE"/>
</dbReference>
<dbReference type="PANTHER" id="PTHR24422:SF10">
    <property type="entry name" value="CHEMOTAXIS PROTEIN METHYLTRANSFERASE 2"/>
    <property type="match status" value="1"/>
</dbReference>